<dbReference type="SUPFAM" id="SSF50475">
    <property type="entry name" value="FMN-binding split barrel"/>
    <property type="match status" value="1"/>
</dbReference>
<dbReference type="OrthoDB" id="3381348at2"/>
<reference evidence="2 3" key="1">
    <citation type="submission" date="2018-09" db="EMBL/GenBank/DDBJ databases">
        <title>YIM 75507 draft genome.</title>
        <authorList>
            <person name="Tang S."/>
            <person name="Feng Y."/>
        </authorList>
    </citation>
    <scope>NUCLEOTIDE SEQUENCE [LARGE SCALE GENOMIC DNA]</scope>
    <source>
        <strain evidence="2 3">YIM 75507</strain>
    </source>
</reference>
<organism evidence="2 3">
    <name type="scientific">Bailinhaonella thermotolerans</name>
    <dbReference type="NCBI Taxonomy" id="1070861"/>
    <lineage>
        <taxon>Bacteria</taxon>
        <taxon>Bacillati</taxon>
        <taxon>Actinomycetota</taxon>
        <taxon>Actinomycetes</taxon>
        <taxon>Streptosporangiales</taxon>
        <taxon>Streptosporangiaceae</taxon>
        <taxon>Bailinhaonella</taxon>
    </lineage>
</organism>
<evidence type="ECO:0000259" key="1">
    <source>
        <dbReference type="Pfam" id="PF10615"/>
    </source>
</evidence>
<dbReference type="InterPro" id="IPR037119">
    <property type="entry name" value="Haem_oxidase_HugZ-like_sf"/>
</dbReference>
<evidence type="ECO:0000313" key="2">
    <source>
        <dbReference type="EMBL" id="RJL31634.1"/>
    </source>
</evidence>
<dbReference type="PANTHER" id="PTHR13343">
    <property type="entry name" value="CREG1 PROTEIN"/>
    <property type="match status" value="1"/>
</dbReference>
<evidence type="ECO:0000313" key="3">
    <source>
        <dbReference type="Proteomes" id="UP000265768"/>
    </source>
</evidence>
<dbReference type="PANTHER" id="PTHR13343:SF17">
    <property type="entry name" value="CELLULAR REPRESSOR OF E1A-STIMULATED GENES, ISOFORM A"/>
    <property type="match status" value="1"/>
</dbReference>
<dbReference type="InterPro" id="IPR019595">
    <property type="entry name" value="DUF2470"/>
</dbReference>
<dbReference type="EMBL" id="QZEY01000006">
    <property type="protein sequence ID" value="RJL31634.1"/>
    <property type="molecule type" value="Genomic_DNA"/>
</dbReference>
<dbReference type="AlphaFoldDB" id="A0A3A4AWB9"/>
<keyword evidence="3" id="KW-1185">Reference proteome</keyword>
<sequence>MRQNAVGSRVRTLAADAVPTRLALADAPSALVGARGAVDRAGRPLLLLKPGEPLRSALNAACDAAVTVNLAVTRRIGDEERPRALLRIQGWAAPVPAPERREAAVLIAERHPDEDLFLALEYPGEPAFPLLARVDVATVMYVAGRDHGTLDAEDYLAAEPDPIAGAAERMLAHVNESHRESLAHAMTHALRRPAPPAEVWLWELDRFGATVQVGPDQIRFPWPEPATCPRALEHALQTLLTP</sequence>
<gene>
    <name evidence="2" type="ORF">D5H75_18135</name>
</gene>
<dbReference type="Proteomes" id="UP000265768">
    <property type="component" value="Unassembled WGS sequence"/>
</dbReference>
<proteinExistence type="predicted"/>
<comment type="caution">
    <text evidence="2">The sequence shown here is derived from an EMBL/GenBank/DDBJ whole genome shotgun (WGS) entry which is preliminary data.</text>
</comment>
<dbReference type="Gene3D" id="3.20.180.10">
    <property type="entry name" value="PNP-oxidase-like"/>
    <property type="match status" value="1"/>
</dbReference>
<protein>
    <submittedName>
        <fullName evidence="2">DUF2470 domain-containing protein</fullName>
    </submittedName>
</protein>
<dbReference type="Pfam" id="PF10615">
    <property type="entry name" value="DUF2470"/>
    <property type="match status" value="1"/>
</dbReference>
<feature type="domain" description="DUF2470" evidence="1">
    <location>
        <begin position="168"/>
        <end position="236"/>
    </location>
</feature>
<name>A0A3A4AWB9_9ACTN</name>
<accession>A0A3A4AWB9</accession>